<dbReference type="Pfam" id="PF00646">
    <property type="entry name" value="F-box"/>
    <property type="match status" value="1"/>
</dbReference>
<gene>
    <name evidence="2" type="ORF">BRADI_1g14330v3</name>
</gene>
<feature type="domain" description="F-box" evidence="1">
    <location>
        <begin position="9"/>
        <end position="54"/>
    </location>
</feature>
<evidence type="ECO:0000313" key="2">
    <source>
        <dbReference type="EMBL" id="KQK14105.1"/>
    </source>
</evidence>
<dbReference type="NCBIfam" id="TIGR01640">
    <property type="entry name" value="F_box_assoc_1"/>
    <property type="match status" value="1"/>
</dbReference>
<dbReference type="InterPro" id="IPR013187">
    <property type="entry name" value="F-box-assoc_dom_typ3"/>
</dbReference>
<dbReference type="InterPro" id="IPR050796">
    <property type="entry name" value="SCF_F-box_component"/>
</dbReference>
<dbReference type="EnsemblPlants" id="KQK14105">
    <property type="protein sequence ID" value="KQK14105"/>
    <property type="gene ID" value="BRADI_1g14330v3"/>
</dbReference>
<dbReference type="InterPro" id="IPR001810">
    <property type="entry name" value="F-box_dom"/>
</dbReference>
<evidence type="ECO:0000259" key="1">
    <source>
        <dbReference type="PROSITE" id="PS50181"/>
    </source>
</evidence>
<dbReference type="Pfam" id="PF08268">
    <property type="entry name" value="FBA_3"/>
    <property type="match status" value="1"/>
</dbReference>
<sequence length="350" mass="38711">MTTSNQRMMDNASILPDETLLEVLLRLPVKAILRFRAVCRSWAALLSSDSFCDLHMAKNADREPPALPELLYLTPCRSSIATELRCSSDGRLLLTVKDVIRQFASMTPVPCRGLTLLHHDARHQDDYYLCNAATRAVAKLPPCHDQPQVCSAGLGFDAATRQHKVVRLFAVQWAEDVRDAIKCEVFTVPGSGDRWRPAAGGLRLPSAFCELGCAAIDTALSFSLMPVFADGFLHWIILPICKFMDAAVLSFSLADETFSLVASPSPFVGSHLVELDGRLCAVQELPYRRLTEIWSEKEYGSGDWSLEHRIDLAQRGGKDLIEAEEHVRVLGGCRPGKKLVFVTSKGKLSE</sequence>
<reference evidence="2 3" key="1">
    <citation type="journal article" date="2010" name="Nature">
        <title>Genome sequencing and analysis of the model grass Brachypodium distachyon.</title>
        <authorList>
            <consortium name="International Brachypodium Initiative"/>
        </authorList>
    </citation>
    <scope>NUCLEOTIDE SEQUENCE [LARGE SCALE GENOMIC DNA]</scope>
    <source>
        <strain evidence="2 3">Bd21</strain>
    </source>
</reference>
<dbReference type="InParanoid" id="A0A0Q3KSR7"/>
<dbReference type="STRING" id="15368.A0A0Q3KSR7"/>
<dbReference type="InterPro" id="IPR017451">
    <property type="entry name" value="F-box-assoc_interact_dom"/>
</dbReference>
<dbReference type="PANTHER" id="PTHR31672:SF2">
    <property type="entry name" value="F-BOX DOMAIN-CONTAINING PROTEIN"/>
    <property type="match status" value="1"/>
</dbReference>
<dbReference type="Gene3D" id="1.20.1280.50">
    <property type="match status" value="1"/>
</dbReference>
<reference evidence="2" key="2">
    <citation type="submission" date="2017-06" db="EMBL/GenBank/DDBJ databases">
        <title>WGS assembly of Brachypodium distachyon.</title>
        <authorList>
            <consortium name="The International Brachypodium Initiative"/>
            <person name="Lucas S."/>
            <person name="Harmon-Smith M."/>
            <person name="Lail K."/>
            <person name="Tice H."/>
            <person name="Grimwood J."/>
            <person name="Bruce D."/>
            <person name="Barry K."/>
            <person name="Shu S."/>
            <person name="Lindquist E."/>
            <person name="Wang M."/>
            <person name="Pitluck S."/>
            <person name="Vogel J.P."/>
            <person name="Garvin D.F."/>
            <person name="Mockler T.C."/>
            <person name="Schmutz J."/>
            <person name="Rokhsar D."/>
            <person name="Bevan M.W."/>
        </authorList>
    </citation>
    <scope>NUCLEOTIDE SEQUENCE</scope>
    <source>
        <strain evidence="2">Bd21</strain>
    </source>
</reference>
<name>A0A0Q3KSR7_BRADI</name>
<evidence type="ECO:0000313" key="3">
    <source>
        <dbReference type="EnsemblPlants" id="KQK14105"/>
    </source>
</evidence>
<dbReference type="Gramene" id="KQK14105">
    <property type="protein sequence ID" value="KQK14105"/>
    <property type="gene ID" value="BRADI_1g14330v3"/>
</dbReference>
<dbReference type="CDD" id="cd22157">
    <property type="entry name" value="F-box_AtFBW1-like"/>
    <property type="match status" value="1"/>
</dbReference>
<dbReference type="PANTHER" id="PTHR31672">
    <property type="entry name" value="BNACNNG10540D PROTEIN"/>
    <property type="match status" value="1"/>
</dbReference>
<organism evidence="2">
    <name type="scientific">Brachypodium distachyon</name>
    <name type="common">Purple false brome</name>
    <name type="synonym">Trachynia distachya</name>
    <dbReference type="NCBI Taxonomy" id="15368"/>
    <lineage>
        <taxon>Eukaryota</taxon>
        <taxon>Viridiplantae</taxon>
        <taxon>Streptophyta</taxon>
        <taxon>Embryophyta</taxon>
        <taxon>Tracheophyta</taxon>
        <taxon>Spermatophyta</taxon>
        <taxon>Magnoliopsida</taxon>
        <taxon>Liliopsida</taxon>
        <taxon>Poales</taxon>
        <taxon>Poaceae</taxon>
        <taxon>BOP clade</taxon>
        <taxon>Pooideae</taxon>
        <taxon>Stipodae</taxon>
        <taxon>Brachypodieae</taxon>
        <taxon>Brachypodium</taxon>
    </lineage>
</organism>
<dbReference type="EMBL" id="CM000880">
    <property type="protein sequence ID" value="KQK14105.1"/>
    <property type="molecule type" value="Genomic_DNA"/>
</dbReference>
<keyword evidence="4" id="KW-1185">Reference proteome</keyword>
<reference evidence="3" key="3">
    <citation type="submission" date="2018-08" db="UniProtKB">
        <authorList>
            <consortium name="EnsemblPlants"/>
        </authorList>
    </citation>
    <scope>IDENTIFICATION</scope>
    <source>
        <strain evidence="3">cv. Bd21</strain>
    </source>
</reference>
<dbReference type="Proteomes" id="UP000008810">
    <property type="component" value="Chromosome 1"/>
</dbReference>
<proteinExistence type="predicted"/>
<dbReference type="AlphaFoldDB" id="A0A0Q3KSR7"/>
<evidence type="ECO:0000313" key="4">
    <source>
        <dbReference type="Proteomes" id="UP000008810"/>
    </source>
</evidence>
<dbReference type="OrthoDB" id="693519at2759"/>
<dbReference type="SMART" id="SM00256">
    <property type="entry name" value="FBOX"/>
    <property type="match status" value="1"/>
</dbReference>
<dbReference type="SUPFAM" id="SSF81383">
    <property type="entry name" value="F-box domain"/>
    <property type="match status" value="1"/>
</dbReference>
<accession>A0A0Q3KSR7</accession>
<protein>
    <recommendedName>
        <fullName evidence="1">F-box domain-containing protein</fullName>
    </recommendedName>
</protein>
<dbReference type="InterPro" id="IPR036047">
    <property type="entry name" value="F-box-like_dom_sf"/>
</dbReference>
<dbReference type="PROSITE" id="PS50181">
    <property type="entry name" value="FBOX"/>
    <property type="match status" value="1"/>
</dbReference>